<evidence type="ECO:0000256" key="2">
    <source>
        <dbReference type="SAM" id="MobiDB-lite"/>
    </source>
</evidence>
<feature type="region of interest" description="Disordered" evidence="2">
    <location>
        <begin position="1251"/>
        <end position="1279"/>
    </location>
</feature>
<feature type="compositionally biased region" description="Polar residues" evidence="2">
    <location>
        <begin position="1401"/>
        <end position="1424"/>
    </location>
</feature>
<dbReference type="Gene3D" id="1.20.58.2220">
    <property type="entry name" value="Formin, FH2 domain"/>
    <property type="match status" value="1"/>
</dbReference>
<dbReference type="Pfam" id="PF02181">
    <property type="entry name" value="FH2"/>
    <property type="match status" value="1"/>
</dbReference>
<feature type="region of interest" description="Disordered" evidence="2">
    <location>
        <begin position="690"/>
        <end position="796"/>
    </location>
</feature>
<feature type="region of interest" description="Disordered" evidence="2">
    <location>
        <begin position="130"/>
        <end position="231"/>
    </location>
</feature>
<feature type="compositionally biased region" description="Polar residues" evidence="2">
    <location>
        <begin position="1897"/>
        <end position="1912"/>
    </location>
</feature>
<sequence length="1925" mass="211477">MNDFLFFVQVCDTNHEVPFLAILQHLLRIDTADPLSDIIWDTVEKLVYRASLLESRQDRDKIVVSGQKRLEKAVSGTDRSALPRACHCTCHQNDNDDDLVSKKMRMSSVSQLSPGRQKNGIQIVMAPSSAHHNAKVAPSTPSAPPQTSCGDCVQAPQPPPPPPPPPPPLPGMSGGAPPPPPPPLFNQGTPSPGGFINGIPPPPPPGGASFRAPEGPKLPQQQTPIPKTRMRKLQWSKIPSNHVLGKNNVWTQVGKMFSDKDKYQFNFEQMEELFSVGEPDSAKMKDFHQEDSTLNDRKKKSDEINLLDNKRSLNVNIFLRQFHMPHSEIIKCLAKGESEKIGAEKLRGLLKILPSTDEVEMIKGFTGDSSKLGSAEKFLLELISLPNYSLRVESMLIKEEFKNTVDYIKPAIDAIILAAGDLKDSKALHEIIYMVLIAGNFLNAGGYSGDAAGFKLGSLLKLTEIRANKPRMNLMHYVAMQAEKKNPDLLRFTDEFKYLKEAAQYSVDSLTTDIKALRDKIISISEQLKQTESDFQKHMISFLQDAKSQMSEMDQDLQEMEELRCDLAGYFCEDESMFKLEECLKIFSTFCDKFHKAVLENKERQLQEEKAEVRRKQREEMLLSKKRPKSAAELKTPEKTEERPRSTHSDGSVEQHFVDDLLGDQGGRHGGELGDGEFIRTGSLRLSGRKSSVASRLRAIEEANNQREEPERRSRKPSDEANAEHLISYLLQADDRSSDRLFEKNGSLRGRRRRPPNSKVIDSFDRERAVSPVTPDGVNISGLGRLESDSATASSSPLAFVEHFGRRDILGSSSAASSPSTLLSSSSASVSTAVVSETSTRVQQPLEVTPNSTQGSADDRGDDGRSKERERRRLERHRRSYVSQSDWQNAARQNAESVDETTGAKSPTSPSRTIHTVLGERHTKSAAPDEKPTEEQSKECQATDKGPSDAASLVSVVRRGRDRNATGSQSSLYTPRSSTTVENRRWSTLDNKTDINDVIRDVEKTGREIEQIGKNDPEWPLNSRRAMKRQRLLESKSTCRSDEKQQALQIKTVKQTTDSGFESSGSVSESSNVSPDSPNKSVASPISERLTAPLRLRLDSSRNSTLTERALDEHCSGRWKDEKDDTRSTEPEEPDTNTSHLGVSFRDRMKSRYNRPYSTYDNVPSIRSNVNKSTVSHSSSDISADVVVTRRNSSSTDLKSDGDTKRWGCVFDDEKETPAAGCGSLKRSNTLPRRWRFNNDDKKERIQPSVIEEEDKAEVESTSQTVQIKQESSSSENVADDEKMYFATKRDTNTAPSFSLLNHANKSACKTTTGSFVTSGWRNRHEIQELDSKVQEFQSRTATDKAASARKAKFEQLSKFYQEEDNDIFGGWNTNSGSAKTAESAGSTLHSAVAERAINTDSGHFSSSSRPDSLNLDGNAQSPRSADETITCKSDNESVVSGRDEGFESESISDPSVSQRTSMSSTLESELNGTSTQIRDDADKQATEDEQEDTESSSSKLFARSIDSLVHKAELTIAESIDFDDASPPENKEKTTTKEEHQVKQSVSKPEKASLAKSIAKSTKPVPPKLHTTARFTNRVSSVSSSAHTSPIKQPTTGRSTTTTKVKSGNSPSVSGSTTPTKVKSTSGNKSTAAAVTARLTRPRRPSTLLKREGSNSSLNSEMSTSSASGTSRRPSRPSRPSTAATGSSTSVKVTTHRLGGVANNQQMKSIPSPANPFVRGAGVRATMPASVLRANKKAAAAASAAQRDDKEAPVPPRRTSSIRATERLTKPTIASSFNGAKSVGIKSPQSPASRPKHSDSSKNVNRTSTRTRPSLTNSAALPSSGENKTTTIHTTGKPSAMASTLSSRSKKSESMSKQSPTGLHVHTTSSSEAKSKSPSFIRKIMDKSKERKSPMNKKNTVMSSRNQTTGRVTILSPPLQSSRC</sequence>
<feature type="compositionally biased region" description="Polar residues" evidence="2">
    <location>
        <begin position="1450"/>
        <end position="1477"/>
    </location>
</feature>
<feature type="compositionally biased region" description="Polar residues" evidence="2">
    <location>
        <begin position="881"/>
        <end position="896"/>
    </location>
</feature>
<dbReference type="InterPro" id="IPR042201">
    <property type="entry name" value="FH2_Formin_sf"/>
</dbReference>
<feature type="region of interest" description="Disordered" evidence="2">
    <location>
        <begin position="1739"/>
        <end position="1925"/>
    </location>
</feature>
<feature type="compositionally biased region" description="Polar residues" evidence="2">
    <location>
        <begin position="1802"/>
        <end position="1838"/>
    </location>
</feature>
<gene>
    <name evidence="4" type="ORF">LSH36_2g04042</name>
</gene>
<reference evidence="4" key="1">
    <citation type="journal article" date="2023" name="Mol. Biol. Evol.">
        <title>Third-Generation Sequencing Reveals the Adaptive Role of the Epigenome in Three Deep-Sea Polychaetes.</title>
        <authorList>
            <person name="Perez M."/>
            <person name="Aroh O."/>
            <person name="Sun Y."/>
            <person name="Lan Y."/>
            <person name="Juniper S.K."/>
            <person name="Young C.R."/>
            <person name="Angers B."/>
            <person name="Qian P.Y."/>
        </authorList>
    </citation>
    <scope>NUCLEOTIDE SEQUENCE</scope>
    <source>
        <strain evidence="4">P08H-3</strain>
    </source>
</reference>
<proteinExistence type="predicted"/>
<comment type="caution">
    <text evidence="4">The sequence shown here is derived from an EMBL/GenBank/DDBJ whole genome shotgun (WGS) entry which is preliminary data.</text>
</comment>
<feature type="region of interest" description="Disordered" evidence="2">
    <location>
        <begin position="1401"/>
        <end position="1503"/>
    </location>
</feature>
<feature type="compositionally biased region" description="Basic and acidic residues" evidence="2">
    <location>
        <begin position="918"/>
        <end position="942"/>
    </location>
</feature>
<feature type="compositionally biased region" description="Low complexity" evidence="2">
    <location>
        <begin position="1058"/>
        <end position="1079"/>
    </location>
</feature>
<feature type="compositionally biased region" description="Low complexity" evidence="2">
    <location>
        <begin position="1870"/>
        <end position="1880"/>
    </location>
</feature>
<dbReference type="PANTHER" id="PTHR46345">
    <property type="entry name" value="INVERTED FORMIN-2"/>
    <property type="match status" value="1"/>
</dbReference>
<dbReference type="PANTHER" id="PTHR46345:SF8">
    <property type="entry name" value="FORMIN 3, ISOFORM B"/>
    <property type="match status" value="1"/>
</dbReference>
<feature type="compositionally biased region" description="Basic and acidic residues" evidence="2">
    <location>
        <begin position="1884"/>
        <end position="1894"/>
    </location>
</feature>
<feature type="region of interest" description="Disordered" evidence="2">
    <location>
        <begin position="1052"/>
        <end position="1088"/>
    </location>
</feature>
<feature type="compositionally biased region" description="Basic and acidic residues" evidence="2">
    <location>
        <begin position="698"/>
        <end position="723"/>
    </location>
</feature>
<feature type="compositionally biased region" description="Basic and acidic residues" evidence="2">
    <location>
        <begin position="857"/>
        <end position="873"/>
    </location>
</feature>
<feature type="coiled-coil region" evidence="1">
    <location>
        <begin position="507"/>
        <end position="563"/>
    </location>
</feature>
<dbReference type="InterPro" id="IPR015425">
    <property type="entry name" value="FH2_Formin"/>
</dbReference>
<accession>A0AAD9NKI8</accession>
<evidence type="ECO:0000313" key="5">
    <source>
        <dbReference type="Proteomes" id="UP001208570"/>
    </source>
</evidence>
<feature type="compositionally biased region" description="Low complexity" evidence="2">
    <location>
        <begin position="812"/>
        <end position="842"/>
    </location>
</feature>
<evidence type="ECO:0000259" key="3">
    <source>
        <dbReference type="PROSITE" id="PS51444"/>
    </source>
</evidence>
<feature type="compositionally biased region" description="Low complexity" evidence="2">
    <location>
        <begin position="137"/>
        <end position="148"/>
    </location>
</feature>
<feature type="compositionally biased region" description="Basic and acidic residues" evidence="2">
    <location>
        <begin position="1117"/>
        <end position="1130"/>
    </location>
</feature>
<feature type="compositionally biased region" description="Basic and acidic residues" evidence="2">
    <location>
        <begin position="1478"/>
        <end position="1487"/>
    </location>
</feature>
<evidence type="ECO:0000313" key="4">
    <source>
        <dbReference type="EMBL" id="KAK2170529.1"/>
    </source>
</evidence>
<feature type="compositionally biased region" description="Basic and acidic residues" evidence="2">
    <location>
        <begin position="1530"/>
        <end position="1554"/>
    </location>
</feature>
<feature type="region of interest" description="Disordered" evidence="2">
    <location>
        <begin position="810"/>
        <end position="985"/>
    </location>
</feature>
<feature type="compositionally biased region" description="Pro residues" evidence="2">
    <location>
        <begin position="156"/>
        <end position="184"/>
    </location>
</feature>
<feature type="compositionally biased region" description="Polar residues" evidence="2">
    <location>
        <begin position="1605"/>
        <end position="1634"/>
    </location>
</feature>
<keyword evidence="5" id="KW-1185">Reference proteome</keyword>
<organism evidence="4 5">
    <name type="scientific">Paralvinella palmiformis</name>
    <dbReference type="NCBI Taxonomy" id="53620"/>
    <lineage>
        <taxon>Eukaryota</taxon>
        <taxon>Metazoa</taxon>
        <taxon>Spiralia</taxon>
        <taxon>Lophotrochozoa</taxon>
        <taxon>Annelida</taxon>
        <taxon>Polychaeta</taxon>
        <taxon>Sedentaria</taxon>
        <taxon>Canalipalpata</taxon>
        <taxon>Terebellida</taxon>
        <taxon>Terebelliformia</taxon>
        <taxon>Alvinellidae</taxon>
        <taxon>Paralvinella</taxon>
    </lineage>
</organism>
<feature type="region of interest" description="Disordered" evidence="2">
    <location>
        <begin position="1117"/>
        <end position="1141"/>
    </location>
</feature>
<dbReference type="EMBL" id="JAODUP010000002">
    <property type="protein sequence ID" value="KAK2170529.1"/>
    <property type="molecule type" value="Genomic_DNA"/>
</dbReference>
<feature type="region of interest" description="Disordered" evidence="2">
    <location>
        <begin position="617"/>
        <end position="654"/>
    </location>
</feature>
<keyword evidence="1" id="KW-0175">Coiled coil</keyword>
<dbReference type="PROSITE" id="PS51444">
    <property type="entry name" value="FH2"/>
    <property type="match status" value="1"/>
</dbReference>
<dbReference type="Proteomes" id="UP001208570">
    <property type="component" value="Unassembled WGS sequence"/>
</dbReference>
<feature type="compositionally biased region" description="Polar residues" evidence="2">
    <location>
        <begin position="965"/>
        <end position="981"/>
    </location>
</feature>
<feature type="compositionally biased region" description="Basic and acidic residues" evidence="2">
    <location>
        <begin position="733"/>
        <end position="743"/>
    </location>
</feature>
<name>A0AAD9NKI8_9ANNE</name>
<feature type="region of interest" description="Disordered" evidence="2">
    <location>
        <begin position="1518"/>
        <end position="1722"/>
    </location>
</feature>
<feature type="compositionally biased region" description="Polar residues" evidence="2">
    <location>
        <begin position="1260"/>
        <end position="1277"/>
    </location>
</feature>
<dbReference type="SMART" id="SM00498">
    <property type="entry name" value="FH2"/>
    <property type="match status" value="1"/>
</dbReference>
<feature type="domain" description="FH2" evidence="3">
    <location>
        <begin position="220"/>
        <end position="620"/>
    </location>
</feature>
<feature type="compositionally biased region" description="Low complexity" evidence="2">
    <location>
        <begin position="1655"/>
        <end position="1686"/>
    </location>
</feature>
<dbReference type="SUPFAM" id="SSF101447">
    <property type="entry name" value="Formin homology 2 domain (FH2 domain)"/>
    <property type="match status" value="1"/>
</dbReference>
<protein>
    <recommendedName>
        <fullName evidence="3">FH2 domain-containing protein</fullName>
    </recommendedName>
</protein>
<feature type="compositionally biased region" description="Basic and acidic residues" evidence="2">
    <location>
        <begin position="630"/>
        <end position="654"/>
    </location>
</feature>
<feature type="compositionally biased region" description="Polar residues" evidence="2">
    <location>
        <begin position="903"/>
        <end position="914"/>
    </location>
</feature>
<evidence type="ECO:0000256" key="1">
    <source>
        <dbReference type="SAM" id="Coils"/>
    </source>
</evidence>